<sequence length="379" mass="41414">ESPLPMDESTHQGHMGSFPSANFETSFTIPRSALLPQLRDLLSALDMPFTLETHEELTPSLLIRLLEALLQTRLLLPADLRHALYHGTDADGHATVQCMKIFLGVLQADVLQTDVGLSALDPRKLARGGQEETLFVARLLCWYARRLGIVGARRTETPETGSVSVPPSSWAETSVVETNVTDVTSFGEVDADEDAEDEEEEEEEGQREFDELAHLPTPLQSSPPHPRCIHDVSDMSLRMLSDTDAHCIHEVPSPSKSASPRRRTSTSTSTSTPSAIPSPRHSHSPHPPDANDASPTASYVSPSSSPSVRYTGYIGLVDEDAEIAAFERERDAARARRPRTDASPTAADLERERRRGIALLLRKADLLEQLVGRGTLPAG</sequence>
<dbReference type="EMBL" id="CAVNYO010000138">
    <property type="protein sequence ID" value="CAK5269043.1"/>
    <property type="molecule type" value="Genomic_DNA"/>
</dbReference>
<evidence type="ECO:0000313" key="2">
    <source>
        <dbReference type="EMBL" id="CAK5269043.1"/>
    </source>
</evidence>
<proteinExistence type="predicted"/>
<feature type="region of interest" description="Disordered" evidence="1">
    <location>
        <begin position="248"/>
        <end position="309"/>
    </location>
</feature>
<gene>
    <name evidence="2" type="ORF">MYCIT1_LOCUS12485</name>
</gene>
<feature type="region of interest" description="Disordered" evidence="1">
    <location>
        <begin position="181"/>
        <end position="209"/>
    </location>
</feature>
<evidence type="ECO:0008006" key="4">
    <source>
        <dbReference type="Google" id="ProtNLM"/>
    </source>
</evidence>
<feature type="compositionally biased region" description="Low complexity" evidence="1">
    <location>
        <begin position="265"/>
        <end position="279"/>
    </location>
</feature>
<feature type="region of interest" description="Disordered" evidence="1">
    <location>
        <begin position="330"/>
        <end position="349"/>
    </location>
</feature>
<name>A0AAD2H6C7_9AGAR</name>
<dbReference type="Proteomes" id="UP001295794">
    <property type="component" value="Unassembled WGS sequence"/>
</dbReference>
<evidence type="ECO:0000313" key="3">
    <source>
        <dbReference type="Proteomes" id="UP001295794"/>
    </source>
</evidence>
<reference evidence="2" key="1">
    <citation type="submission" date="2023-11" db="EMBL/GenBank/DDBJ databases">
        <authorList>
            <person name="De Vega J J."/>
            <person name="De Vega J J."/>
        </authorList>
    </citation>
    <scope>NUCLEOTIDE SEQUENCE</scope>
</reference>
<feature type="compositionally biased region" description="Basic and acidic residues" evidence="1">
    <location>
        <begin position="330"/>
        <end position="340"/>
    </location>
</feature>
<organism evidence="2 3">
    <name type="scientific">Mycena citricolor</name>
    <dbReference type="NCBI Taxonomy" id="2018698"/>
    <lineage>
        <taxon>Eukaryota</taxon>
        <taxon>Fungi</taxon>
        <taxon>Dikarya</taxon>
        <taxon>Basidiomycota</taxon>
        <taxon>Agaricomycotina</taxon>
        <taxon>Agaricomycetes</taxon>
        <taxon>Agaricomycetidae</taxon>
        <taxon>Agaricales</taxon>
        <taxon>Marasmiineae</taxon>
        <taxon>Mycenaceae</taxon>
        <taxon>Mycena</taxon>
    </lineage>
</organism>
<protein>
    <recommendedName>
        <fullName evidence="4">DUF5745 domain-containing protein</fullName>
    </recommendedName>
</protein>
<comment type="caution">
    <text evidence="2">The sequence shown here is derived from an EMBL/GenBank/DDBJ whole genome shotgun (WGS) entry which is preliminary data.</text>
</comment>
<accession>A0AAD2H6C7</accession>
<dbReference type="AlphaFoldDB" id="A0AAD2H6C7"/>
<keyword evidence="3" id="KW-1185">Reference proteome</keyword>
<feature type="non-terminal residue" evidence="2">
    <location>
        <position position="1"/>
    </location>
</feature>
<feature type="compositionally biased region" description="Low complexity" evidence="1">
    <location>
        <begin position="293"/>
        <end position="309"/>
    </location>
</feature>
<feature type="compositionally biased region" description="Acidic residues" evidence="1">
    <location>
        <begin position="189"/>
        <end position="205"/>
    </location>
</feature>
<evidence type="ECO:0000256" key="1">
    <source>
        <dbReference type="SAM" id="MobiDB-lite"/>
    </source>
</evidence>